<evidence type="ECO:0000259" key="1">
    <source>
        <dbReference type="Pfam" id="PF07287"/>
    </source>
</evidence>
<dbReference type="Pfam" id="PF23544">
    <property type="entry name" value="AtuA_ferredoxin"/>
    <property type="match status" value="1"/>
</dbReference>
<protein>
    <submittedName>
        <fullName evidence="3">DUF1446 domain-containing protein</fullName>
    </submittedName>
</protein>
<accession>A0ABT2WLQ2</accession>
<dbReference type="RefSeq" id="WP_263387024.1">
    <property type="nucleotide sequence ID" value="NZ_JAOVQN010000002.1"/>
</dbReference>
<feature type="domain" description="Acyclic terpene utilisation N-terminal" evidence="1">
    <location>
        <begin position="12"/>
        <end position="448"/>
    </location>
</feature>
<reference evidence="3 4" key="1">
    <citation type="submission" date="2022-10" db="EMBL/GenBank/DDBJ databases">
        <title>Ruegeria sp. nov., isolated from ocean surface water.</title>
        <authorList>
            <person name="He W."/>
            <person name="Wang L."/>
            <person name="Zhang D.-F."/>
        </authorList>
    </citation>
    <scope>NUCLEOTIDE SEQUENCE [LARGE SCALE GENOMIC DNA]</scope>
    <source>
        <strain evidence="3 4">WL0004</strain>
    </source>
</reference>
<name>A0ABT2WLQ2_9RHOB</name>
<dbReference type="PANTHER" id="PTHR47708:SF2">
    <property type="entry name" value="SI:CH73-132F6.5"/>
    <property type="match status" value="1"/>
</dbReference>
<gene>
    <name evidence="3" type="ORF">OEZ49_03535</name>
</gene>
<keyword evidence="4" id="KW-1185">Reference proteome</keyword>
<comment type="caution">
    <text evidence="3">The sequence shown here is derived from an EMBL/GenBank/DDBJ whole genome shotgun (WGS) entry which is preliminary data.</text>
</comment>
<sequence>MTGKGRGVTGVLRIGGASGFWGEAPHATAQLLDAGVDVLVYDYLAEITMSIMARARLKDPAQGYASDFVTEAMGRNLTAIALGGVRVLSNAGGVNPAACAAALREKIAAAGLPLKVAVVEGDDLMSRLAEFSDCTEMFTGAAMPPAERIASMNAYIGAGPIVAALRAGADIVITGRCADSALTLAACIHHFDWDMHAHDLLAAGSLAGHLLECGAQSTGGNFTDWEAAGDIARIGYPIAEVSADGGFVVTKPDGTTGIVSPASVGEQMLYEIGDPRAYLLPDVVCDFTGVTLAQDGTDRVRVLGARGQAPTGRLKVSVTWADGYRGGMVFQMTGRAARDKARAFAQAGLDRARARLNALGAPEYREVCFEAFGGRHGDAGAEEIAFKAAVRHDDARAVGLFLKELVGAALATPPGLHFFTGGGRPKPSPVVALFSCLIPAAALTYKITLEGTEVVYDAPDLPLRDIALGALQEPEPAEDGVEMDSRPLEDLVWARSGDKGDSANIGVIARNPAYMPYIWAALAPQAVQRFFAEKSPADVSRYYLPGTHSMNIVMSAVLGGGGVASLRNDPQGKAFAQELLSLPVAIPAGLIPNA</sequence>
<dbReference type="Pfam" id="PF07287">
    <property type="entry name" value="AtuA"/>
    <property type="match status" value="1"/>
</dbReference>
<dbReference type="Proteomes" id="UP001321014">
    <property type="component" value="Unassembled WGS sequence"/>
</dbReference>
<organism evidence="3 4">
    <name type="scientific">Ruegeria marisflavi</name>
    <dbReference type="NCBI Taxonomy" id="2984152"/>
    <lineage>
        <taxon>Bacteria</taxon>
        <taxon>Pseudomonadati</taxon>
        <taxon>Pseudomonadota</taxon>
        <taxon>Alphaproteobacteria</taxon>
        <taxon>Rhodobacterales</taxon>
        <taxon>Roseobacteraceae</taxon>
        <taxon>Ruegeria</taxon>
    </lineage>
</organism>
<dbReference type="PANTHER" id="PTHR47708">
    <property type="match status" value="1"/>
</dbReference>
<evidence type="ECO:0000259" key="2">
    <source>
        <dbReference type="Pfam" id="PF23544"/>
    </source>
</evidence>
<evidence type="ECO:0000313" key="3">
    <source>
        <dbReference type="EMBL" id="MCU9836834.1"/>
    </source>
</evidence>
<dbReference type="EMBL" id="JAOVQN010000002">
    <property type="protein sequence ID" value="MCU9836834.1"/>
    <property type="molecule type" value="Genomic_DNA"/>
</dbReference>
<evidence type="ECO:0000313" key="4">
    <source>
        <dbReference type="Proteomes" id="UP001321014"/>
    </source>
</evidence>
<dbReference type="InterPro" id="IPR010839">
    <property type="entry name" value="AtuA_N"/>
</dbReference>
<proteinExistence type="predicted"/>
<dbReference type="InterPro" id="IPR056362">
    <property type="entry name" value="AtuA-like_ferredoxin_dom"/>
</dbReference>
<feature type="domain" description="AtuA-like ferredoxin-fold" evidence="2">
    <location>
        <begin position="487"/>
        <end position="584"/>
    </location>
</feature>